<dbReference type="FunFam" id="3.40.50.980:FF:000001">
    <property type="entry name" value="Non-ribosomal peptide synthetase"/>
    <property type="match status" value="1"/>
</dbReference>
<dbReference type="Gene3D" id="3.40.50.12780">
    <property type="entry name" value="N-terminal domain of ligase-like"/>
    <property type="match status" value="1"/>
</dbReference>
<reference evidence="6" key="1">
    <citation type="submission" date="2016-10" db="EMBL/GenBank/DDBJ databases">
        <authorList>
            <person name="Varghese N."/>
            <person name="Submissions S."/>
        </authorList>
    </citation>
    <scope>NUCLEOTIDE SEQUENCE [LARGE SCALE GENOMIC DNA]</scope>
    <source>
        <strain evidence="6">DSM 44498</strain>
    </source>
</reference>
<dbReference type="PANTHER" id="PTHR45527">
    <property type="entry name" value="NONRIBOSOMAL PEPTIDE SYNTHETASE"/>
    <property type="match status" value="1"/>
</dbReference>
<dbReference type="GO" id="GO:0008610">
    <property type="term" value="P:lipid biosynthetic process"/>
    <property type="evidence" value="ECO:0007669"/>
    <property type="project" value="UniProtKB-ARBA"/>
</dbReference>
<dbReference type="InterPro" id="IPR042099">
    <property type="entry name" value="ANL_N_sf"/>
</dbReference>
<dbReference type="InterPro" id="IPR020806">
    <property type="entry name" value="PKS_PP-bd"/>
</dbReference>
<gene>
    <name evidence="5" type="ORF">SAMN04490239_9369</name>
</gene>
<dbReference type="PROSITE" id="PS00012">
    <property type="entry name" value="PHOSPHOPANTETHEINE"/>
    <property type="match status" value="1"/>
</dbReference>
<dbReference type="InterPro" id="IPR010071">
    <property type="entry name" value="AA_adenyl_dom"/>
</dbReference>
<dbReference type="SUPFAM" id="SSF47336">
    <property type="entry name" value="ACP-like"/>
    <property type="match status" value="1"/>
</dbReference>
<dbReference type="CDD" id="cd19540">
    <property type="entry name" value="LCL_NRPS-like"/>
    <property type="match status" value="1"/>
</dbReference>
<dbReference type="SMART" id="SM00823">
    <property type="entry name" value="PKS_PP"/>
    <property type="match status" value="1"/>
</dbReference>
<proteinExistence type="predicted"/>
<dbReference type="Gene3D" id="3.30.559.30">
    <property type="entry name" value="Nonribosomal peptide synthetase, condensation domain"/>
    <property type="match status" value="2"/>
</dbReference>
<sequence>MTPPHTNCRAGERTEAATKAVRSTRQFLPLTAAQKAIWFAQLLSPDVPFAIAQYIELHGHVDLPLLTAATQRAHRELGVGSVRLVTGDEEPRLLATEAVTVPVAVHDLRDAHNPVEAAAEWMRADTESAFDIHDDHLVRSSILRLSDENTYWYSRAHHIALDGYGAMQLISRTAELYVAAVEGREPPERSAVTARQLLGEDLRYARSTRRERDRSFWLGEITDLPHPASLGGGSAPPGVASHRVGAPVARRDGARFNQGGLRSAAEIIAAFAAFLALMTGSDDILLTLPVSARTSALLRHSAGSVSNVLPLRLRKVRTGTVETLLRNTQAALTAALRRQRYRREDIGRDLGTGSHDPAQFGPVINLMMFTQQISLGDVAGSVHVLSTGPTADLSVNIYPGSAESVPRIDFEGNSAVYGEAELTAHHRRFMAFLRTFTTADPSTAVADLNLFHPGERTDCAPARGAADRPPTTLDQLLTTAAVRSPDAVALRTPDRALTYGALDRWSNRVARALIARGAGPETPVAVALPRSAESMVALWAVAKTGAAYVPIDPSHPTDRIAFTLADSGAALGLTMPQSQSQSRPRLPEAVHWLPLDNLAADDHCRATKSGPIGDGERTAALHTAHPAYLIYTSGSTGTPKGVVVTHTGLANLAQEIRDKYDVTSTSRVLHLASPTFDTALVEVLAAAIHGATLVIAPATAFGGQELAAYLRENRVTHLLATPSALATVDPDDLDTVELVLVGGEPCPPTLVRRWAGGRAMRNAYGPTETTCSVTLTEPLQPQSPITLGPPMRGVRAAVLDQNLHPLPAGAAGELYLAGPALARGYHERPALTATKFVADPLGEPGSRMFRSGDQARWTIEHELEFLGRADDQVKIRGLRIELGEIDTVLSGDPTVTFAATVVHRSPAGDPVLAAYVAAAEAATVDIDALRARAHRFLPNYMVPAAITIVESVPLTPTGKLDRAALPEPDLGGPVPHRNPGTPAERDVAEVFADVLGAAGIGADHSFFDLGGDSLSATRVVARINDRWGTGLGVRDVFDAPTVAALAARIEEPSPDDARPRLGQIELPEKIPLAPAQAHIDRTATAPALYSIPCTIRVRGRFDRAAFEQAVGDVLERHRALRTIYPDGPAGPYQHLLDVADAFPDLTPTPREDAAVIDAVLADPFDVRAQPPLRIRVFEHGRNEHLIACVFHHISVDGWSFATLAGDLTLAYAARASGTAPQWPARAVEYADYTVWRHAVLGDEHDPASSASTQIDFWETELAGLRGDLHLPCERPRPTRWSYRAARLAFSLDPTVHTALLASAHIHHATLFTTLRAAVSILLARVSGHTDIAIGAPIAGRGHPHLDHVVGMFVNTVVLRTRVTPNMTFHEVVAAARECELRAFAHTELQFERLVEILDPPRSPSLHPFFQVALSLENFTAAEVDIDGANIEITPRPLDVAKCDLHFYFTERRDDTGAPGGIDAEILYSTELFDESTITNFVKGLRDVLARAHRGTRTSLSQTDRRGY</sequence>
<accession>A0A1H5EU74</accession>
<dbReference type="InterPro" id="IPR020845">
    <property type="entry name" value="AMP-binding_CS"/>
</dbReference>
<dbReference type="Pfam" id="PF13193">
    <property type="entry name" value="AMP-binding_C"/>
    <property type="match status" value="1"/>
</dbReference>
<evidence type="ECO:0000256" key="3">
    <source>
        <dbReference type="ARBA" id="ARBA00022553"/>
    </source>
</evidence>
<dbReference type="Pfam" id="PF00668">
    <property type="entry name" value="Condensation"/>
    <property type="match status" value="2"/>
</dbReference>
<dbReference type="PANTHER" id="PTHR45527:SF1">
    <property type="entry name" value="FATTY ACID SYNTHASE"/>
    <property type="match status" value="1"/>
</dbReference>
<dbReference type="GO" id="GO:0003824">
    <property type="term" value="F:catalytic activity"/>
    <property type="evidence" value="ECO:0007669"/>
    <property type="project" value="InterPro"/>
</dbReference>
<dbReference type="FunFam" id="1.10.1200.10:FF:000005">
    <property type="entry name" value="Nonribosomal peptide synthetase 1"/>
    <property type="match status" value="1"/>
</dbReference>
<keyword evidence="2" id="KW-0596">Phosphopantetheine</keyword>
<dbReference type="GO" id="GO:0043041">
    <property type="term" value="P:amino acid activation for nonribosomal peptide biosynthetic process"/>
    <property type="evidence" value="ECO:0007669"/>
    <property type="project" value="TreeGrafter"/>
</dbReference>
<dbReference type="GO" id="GO:0031177">
    <property type="term" value="F:phosphopantetheine binding"/>
    <property type="evidence" value="ECO:0007669"/>
    <property type="project" value="InterPro"/>
</dbReference>
<evidence type="ECO:0000256" key="2">
    <source>
        <dbReference type="ARBA" id="ARBA00022450"/>
    </source>
</evidence>
<dbReference type="InterPro" id="IPR009081">
    <property type="entry name" value="PP-bd_ACP"/>
</dbReference>
<protein>
    <submittedName>
        <fullName evidence="5">Amino acid adenylation domain-containing protein</fullName>
    </submittedName>
</protein>
<dbReference type="Pfam" id="PF00550">
    <property type="entry name" value="PP-binding"/>
    <property type="match status" value="1"/>
</dbReference>
<dbReference type="NCBIfam" id="TIGR01733">
    <property type="entry name" value="AA-adenyl-dom"/>
    <property type="match status" value="1"/>
</dbReference>
<dbReference type="InterPro" id="IPR001242">
    <property type="entry name" value="Condensation_dom"/>
</dbReference>
<dbReference type="SUPFAM" id="SSF52777">
    <property type="entry name" value="CoA-dependent acyltransferases"/>
    <property type="match status" value="4"/>
</dbReference>
<organism evidence="5 6">
    <name type="scientific">Rhodococcus koreensis</name>
    <dbReference type="NCBI Taxonomy" id="99653"/>
    <lineage>
        <taxon>Bacteria</taxon>
        <taxon>Bacillati</taxon>
        <taxon>Actinomycetota</taxon>
        <taxon>Actinomycetes</taxon>
        <taxon>Mycobacteriales</taxon>
        <taxon>Nocardiaceae</taxon>
        <taxon>Rhodococcus</taxon>
    </lineage>
</organism>
<dbReference type="GO" id="GO:0044550">
    <property type="term" value="P:secondary metabolite biosynthetic process"/>
    <property type="evidence" value="ECO:0007669"/>
    <property type="project" value="TreeGrafter"/>
</dbReference>
<feature type="domain" description="Carrier" evidence="4">
    <location>
        <begin position="978"/>
        <end position="1053"/>
    </location>
</feature>
<dbReference type="Proteomes" id="UP000183561">
    <property type="component" value="Unassembled WGS sequence"/>
</dbReference>
<dbReference type="Pfam" id="PF00501">
    <property type="entry name" value="AMP-binding"/>
    <property type="match status" value="1"/>
</dbReference>
<name>A0A1H5EU74_9NOCA</name>
<dbReference type="Gene3D" id="1.10.1200.10">
    <property type="entry name" value="ACP-like"/>
    <property type="match status" value="1"/>
</dbReference>
<dbReference type="InterPro" id="IPR023213">
    <property type="entry name" value="CAT-like_dom_sf"/>
</dbReference>
<evidence type="ECO:0000313" key="6">
    <source>
        <dbReference type="Proteomes" id="UP000183561"/>
    </source>
</evidence>
<dbReference type="OrthoDB" id="2472181at2"/>
<evidence type="ECO:0000259" key="4">
    <source>
        <dbReference type="PROSITE" id="PS50075"/>
    </source>
</evidence>
<dbReference type="Gene3D" id="3.30.300.30">
    <property type="match status" value="1"/>
</dbReference>
<dbReference type="RefSeq" id="WP_072950012.1">
    <property type="nucleotide sequence ID" value="NZ_FNSV01000007.1"/>
</dbReference>
<dbReference type="InterPro" id="IPR036736">
    <property type="entry name" value="ACP-like_sf"/>
</dbReference>
<keyword evidence="6" id="KW-1185">Reference proteome</keyword>
<dbReference type="InterPro" id="IPR045851">
    <property type="entry name" value="AMP-bd_C_sf"/>
</dbReference>
<dbReference type="InterPro" id="IPR000873">
    <property type="entry name" value="AMP-dep_synth/lig_dom"/>
</dbReference>
<keyword evidence="3" id="KW-0597">Phosphoprotein</keyword>
<dbReference type="InterPro" id="IPR006162">
    <property type="entry name" value="Ppantetheine_attach_site"/>
</dbReference>
<dbReference type="PROSITE" id="PS50075">
    <property type="entry name" value="CARRIER"/>
    <property type="match status" value="1"/>
</dbReference>
<dbReference type="GO" id="GO:0005737">
    <property type="term" value="C:cytoplasm"/>
    <property type="evidence" value="ECO:0007669"/>
    <property type="project" value="TreeGrafter"/>
</dbReference>
<comment type="cofactor">
    <cofactor evidence="1">
        <name>pantetheine 4'-phosphate</name>
        <dbReference type="ChEBI" id="CHEBI:47942"/>
    </cofactor>
</comment>
<evidence type="ECO:0000313" key="5">
    <source>
        <dbReference type="EMBL" id="SED94645.1"/>
    </source>
</evidence>
<dbReference type="SUPFAM" id="SSF56801">
    <property type="entry name" value="Acetyl-CoA synthetase-like"/>
    <property type="match status" value="1"/>
</dbReference>
<dbReference type="InterPro" id="IPR025110">
    <property type="entry name" value="AMP-bd_C"/>
</dbReference>
<dbReference type="SMART" id="SM01294">
    <property type="entry name" value="PKS_PP_betabranch"/>
    <property type="match status" value="1"/>
</dbReference>
<dbReference type="PROSITE" id="PS00455">
    <property type="entry name" value="AMP_BINDING"/>
    <property type="match status" value="1"/>
</dbReference>
<dbReference type="Gene3D" id="3.30.559.10">
    <property type="entry name" value="Chloramphenicol acetyltransferase-like domain"/>
    <property type="match status" value="2"/>
</dbReference>
<dbReference type="UniPathway" id="UPA00011"/>
<dbReference type="EMBL" id="FNSV01000007">
    <property type="protein sequence ID" value="SED94645.1"/>
    <property type="molecule type" value="Genomic_DNA"/>
</dbReference>
<evidence type="ECO:0000256" key="1">
    <source>
        <dbReference type="ARBA" id="ARBA00001957"/>
    </source>
</evidence>